<evidence type="ECO:0000256" key="1">
    <source>
        <dbReference type="ARBA" id="ARBA00023125"/>
    </source>
</evidence>
<dbReference type="PANTHER" id="PTHR46558">
    <property type="entry name" value="TRACRIPTIONAL REGULATORY PROTEIN-RELATED-RELATED"/>
    <property type="match status" value="1"/>
</dbReference>
<name>A0A6G8APU0_9ENTE</name>
<organism evidence="4 5">
    <name type="scientific">Vagococcus hydrophili</name>
    <dbReference type="NCBI Taxonomy" id="2714947"/>
    <lineage>
        <taxon>Bacteria</taxon>
        <taxon>Bacillati</taxon>
        <taxon>Bacillota</taxon>
        <taxon>Bacilli</taxon>
        <taxon>Lactobacillales</taxon>
        <taxon>Enterococcaceae</taxon>
        <taxon>Vagococcus</taxon>
    </lineage>
</organism>
<dbReference type="Gene3D" id="1.10.260.40">
    <property type="entry name" value="lambda repressor-like DNA-binding domains"/>
    <property type="match status" value="1"/>
</dbReference>
<dbReference type="PANTHER" id="PTHR46558:SF15">
    <property type="entry name" value="HELIX-TURN-HELIX DOMAIN PROTEIN"/>
    <property type="match status" value="1"/>
</dbReference>
<dbReference type="CDD" id="cd00093">
    <property type="entry name" value="HTH_XRE"/>
    <property type="match status" value="1"/>
</dbReference>
<dbReference type="SUPFAM" id="SSF47413">
    <property type="entry name" value="lambda repressor-like DNA-binding domains"/>
    <property type="match status" value="1"/>
</dbReference>
<dbReference type="InterPro" id="IPR001387">
    <property type="entry name" value="Cro/C1-type_HTH"/>
</dbReference>
<dbReference type="RefSeq" id="WP_166033210.1">
    <property type="nucleotide sequence ID" value="NZ_CP049887.1"/>
</dbReference>
<dbReference type="InterPro" id="IPR010982">
    <property type="entry name" value="Lambda_DNA-bd_dom_sf"/>
</dbReference>
<sequence>MIISSNIKKYRELNKFSQEELANRMNISRQSISKWERGDALPSVENLIRLSELLDLSLDELILEKEQFPLPFEYDRLTSKFVFFASMFIPLLMIISSLPDIFTSRDSQLGALSGIILICLIQLTGFVNFKRYYTYFTISKTGIEYFDNSMYSPVLVRAILGMFGIRKTKKITYSEIEKMIIYFNNQGNQGLGTTVAYRPRQMYYDREAFLLIFQLKNGEEVELNLDRAFFRESQERKYFCAIFDYFKSKDIPVEDPYQVLLSIENEYSIIEEAYKLRQK</sequence>
<dbReference type="PROSITE" id="PS50943">
    <property type="entry name" value="HTH_CROC1"/>
    <property type="match status" value="1"/>
</dbReference>
<keyword evidence="2" id="KW-1133">Transmembrane helix</keyword>
<protein>
    <submittedName>
        <fullName evidence="4">Helix-turn-helix transcriptional regulator</fullName>
    </submittedName>
</protein>
<keyword evidence="1" id="KW-0238">DNA-binding</keyword>
<feature type="transmembrane region" description="Helical" evidence="2">
    <location>
        <begin position="109"/>
        <end position="129"/>
    </location>
</feature>
<proteinExistence type="predicted"/>
<evidence type="ECO:0000313" key="5">
    <source>
        <dbReference type="Proteomes" id="UP000501747"/>
    </source>
</evidence>
<keyword evidence="2" id="KW-0812">Transmembrane</keyword>
<accession>A0A6G8APU0</accession>
<gene>
    <name evidence="4" type="ORF">G7082_00425</name>
</gene>
<dbReference type="GO" id="GO:0003677">
    <property type="term" value="F:DNA binding"/>
    <property type="evidence" value="ECO:0007669"/>
    <property type="project" value="UniProtKB-KW"/>
</dbReference>
<keyword evidence="5" id="KW-1185">Reference proteome</keyword>
<dbReference type="EMBL" id="CP049887">
    <property type="protein sequence ID" value="QIL47098.1"/>
    <property type="molecule type" value="Genomic_DNA"/>
</dbReference>
<evidence type="ECO:0000313" key="4">
    <source>
        <dbReference type="EMBL" id="QIL47098.1"/>
    </source>
</evidence>
<feature type="domain" description="HTH cro/C1-type" evidence="3">
    <location>
        <begin position="7"/>
        <end position="61"/>
    </location>
</feature>
<dbReference type="SMART" id="SM00530">
    <property type="entry name" value="HTH_XRE"/>
    <property type="match status" value="1"/>
</dbReference>
<evidence type="ECO:0000259" key="3">
    <source>
        <dbReference type="PROSITE" id="PS50943"/>
    </source>
</evidence>
<evidence type="ECO:0000256" key="2">
    <source>
        <dbReference type="SAM" id="Phobius"/>
    </source>
</evidence>
<reference evidence="4 5" key="1">
    <citation type="submission" date="2020-03" db="EMBL/GenBank/DDBJ databases">
        <title>Vagococcus sp. nov., isolated from beetles.</title>
        <authorList>
            <person name="Hyun D.-W."/>
            <person name="Bae J.-W."/>
        </authorList>
    </citation>
    <scope>NUCLEOTIDE SEQUENCE [LARGE SCALE GENOMIC DNA]</scope>
    <source>
        <strain evidence="4 5">HDW17B</strain>
    </source>
</reference>
<dbReference type="KEGG" id="vhy:G7082_00425"/>
<keyword evidence="2" id="KW-0472">Membrane</keyword>
<dbReference type="Proteomes" id="UP000501747">
    <property type="component" value="Chromosome"/>
</dbReference>
<feature type="transmembrane region" description="Helical" evidence="2">
    <location>
        <begin position="81"/>
        <end position="102"/>
    </location>
</feature>
<dbReference type="Pfam" id="PF01381">
    <property type="entry name" value="HTH_3"/>
    <property type="match status" value="1"/>
</dbReference>
<dbReference type="AlphaFoldDB" id="A0A6G8APU0"/>